<keyword evidence="7 16" id="KW-0732">Signal</keyword>
<evidence type="ECO:0000256" key="11">
    <source>
        <dbReference type="ARBA" id="ARBA00023136"/>
    </source>
</evidence>
<dbReference type="PANTHER" id="PTHR32552:SF74">
    <property type="entry name" value="HYDROXAMATE SIDEROPHORE RECEPTOR FHUE"/>
    <property type="match status" value="1"/>
</dbReference>
<evidence type="ECO:0000256" key="8">
    <source>
        <dbReference type="ARBA" id="ARBA00023004"/>
    </source>
</evidence>
<dbReference type="GO" id="GO:0015891">
    <property type="term" value="P:siderophore transport"/>
    <property type="evidence" value="ECO:0007669"/>
    <property type="project" value="InterPro"/>
</dbReference>
<dbReference type="AlphaFoldDB" id="A0A8J7VSK1"/>
<name>A0A8J7VSK1_9GAMM</name>
<evidence type="ECO:0000256" key="2">
    <source>
        <dbReference type="ARBA" id="ARBA00009810"/>
    </source>
</evidence>
<sequence>MTHTAARRRTARALRRAPLHPALLVALCLGAAPAWAQQTTVEDEAAVTLQRLDVEGERVDDGYTVDQTRAGTRFDLELREIPQSVTVVTRQRMDDQNLLSIGEVLSNVTGVSGTYSDSERLEFYARGFYIDNFQFDGIPTTMDQAWSYGDSALDLALYERVEIVRGATGLLTGAGNPSASVNLIRKHADSRVFTGSVSLGIGNWSRSRGVADVSVPLNADGSVRSRVVASYQDGESHMDRYALRKKLAYAVIDADLGADTVLSIGHDYQKKESDDVTWGGFPIWYADGTRTDYGESFNPAADWTFWDTTVRRSFASLEHGFASGWSLRANATHDESEADNALFYPFYTIYGFDPDTGGGVVPYSGRYNTQREVDGLDAYAEGPFQAFGREHELMLGLSRNQRDYVNNGAFDFPGPLPTYLDWTGAYPQPAWGELPEQSRGTITQNAAYAAARFSLADPLSLILGARHTDWESEDEGADRSHDVTTPYAGLVWDIDGTWSTYLSYTDIFQPQSLRYASGAFLDPVEGMSYEAGVKAAWFDDRLNASLAVFRIEQDNVAQATGELLPNGEAVYRAAEGTVSEGYDFELTGRLAAGWDATFGVSHYTARDAGGASINTQLPRSTVKLFTSYTPQALPALTVGGGVNWQNRTYYVDAVYGEFEQDPYALASLFARYRITPQLSAQINVDNLFDEEYYSQFNSGYGAWGAPRGGMATLTWAF</sequence>
<evidence type="ECO:0000256" key="7">
    <source>
        <dbReference type="ARBA" id="ARBA00022729"/>
    </source>
</evidence>
<dbReference type="InterPro" id="IPR000531">
    <property type="entry name" value="Beta-barrel_TonB"/>
</dbReference>
<evidence type="ECO:0000256" key="9">
    <source>
        <dbReference type="ARBA" id="ARBA00023065"/>
    </source>
</evidence>
<dbReference type="NCBIfam" id="TIGR01783">
    <property type="entry name" value="TonB-siderophor"/>
    <property type="match status" value="1"/>
</dbReference>
<organism evidence="19">
    <name type="scientific">Coralloluteibacterium stylophorae</name>
    <dbReference type="NCBI Taxonomy" id="1776034"/>
    <lineage>
        <taxon>Bacteria</taxon>
        <taxon>Pseudomonadati</taxon>
        <taxon>Pseudomonadota</taxon>
        <taxon>Gammaproteobacteria</taxon>
        <taxon>Lysobacterales</taxon>
        <taxon>Lysobacteraceae</taxon>
        <taxon>Coralloluteibacterium</taxon>
    </lineage>
</organism>
<comment type="caution">
    <text evidence="19">The sequence shown here is derived from an EMBL/GenBank/DDBJ whole genome shotgun (WGS) entry which is preliminary data.</text>
</comment>
<evidence type="ECO:0000256" key="10">
    <source>
        <dbReference type="ARBA" id="ARBA00023077"/>
    </source>
</evidence>
<dbReference type="Pfam" id="PF07715">
    <property type="entry name" value="Plug"/>
    <property type="match status" value="1"/>
</dbReference>
<dbReference type="GO" id="GO:0015344">
    <property type="term" value="F:siderophore uptake transmembrane transporter activity"/>
    <property type="evidence" value="ECO:0007669"/>
    <property type="project" value="TreeGrafter"/>
</dbReference>
<dbReference type="SUPFAM" id="SSF56935">
    <property type="entry name" value="Porins"/>
    <property type="match status" value="1"/>
</dbReference>
<dbReference type="Pfam" id="PF00593">
    <property type="entry name" value="TonB_dep_Rec_b-barrel"/>
    <property type="match status" value="1"/>
</dbReference>
<keyword evidence="5" id="KW-0410">Iron transport</keyword>
<keyword evidence="13 14" id="KW-0998">Cell outer membrane</keyword>
<evidence type="ECO:0000256" key="3">
    <source>
        <dbReference type="ARBA" id="ARBA00022448"/>
    </source>
</evidence>
<evidence type="ECO:0000256" key="16">
    <source>
        <dbReference type="SAM" id="SignalP"/>
    </source>
</evidence>
<evidence type="ECO:0000256" key="12">
    <source>
        <dbReference type="ARBA" id="ARBA00023170"/>
    </source>
</evidence>
<proteinExistence type="inferred from homology"/>
<gene>
    <name evidence="19" type="primary">fhuE</name>
    <name evidence="20" type="ORF">KB893_007080</name>
    <name evidence="19" type="ORF">KB893_00735</name>
</gene>
<keyword evidence="11 14" id="KW-0472">Membrane</keyword>
<feature type="signal peptide" evidence="16">
    <location>
        <begin position="1"/>
        <end position="36"/>
    </location>
</feature>
<dbReference type="Gene3D" id="2.40.170.20">
    <property type="entry name" value="TonB-dependent receptor, beta-barrel domain"/>
    <property type="match status" value="1"/>
</dbReference>
<keyword evidence="9" id="KW-0406">Ion transport</keyword>
<keyword evidence="10 15" id="KW-0798">TonB box</keyword>
<dbReference type="CDD" id="cd01347">
    <property type="entry name" value="ligand_gated_channel"/>
    <property type="match status" value="1"/>
</dbReference>
<keyword evidence="6 14" id="KW-0812">Transmembrane</keyword>
<dbReference type="NCBIfam" id="NF007447">
    <property type="entry name" value="PRK10003.1"/>
    <property type="match status" value="1"/>
</dbReference>
<dbReference type="InterPro" id="IPR039426">
    <property type="entry name" value="TonB-dep_rcpt-like"/>
</dbReference>
<dbReference type="InterPro" id="IPR012910">
    <property type="entry name" value="Plug_dom"/>
</dbReference>
<dbReference type="GO" id="GO:0009279">
    <property type="term" value="C:cell outer membrane"/>
    <property type="evidence" value="ECO:0007669"/>
    <property type="project" value="UniProtKB-SubCell"/>
</dbReference>
<keyword evidence="21" id="KW-1185">Reference proteome</keyword>
<dbReference type="GO" id="GO:0038023">
    <property type="term" value="F:signaling receptor activity"/>
    <property type="evidence" value="ECO:0007669"/>
    <property type="project" value="InterPro"/>
</dbReference>
<keyword evidence="4 14" id="KW-1134">Transmembrane beta strand</keyword>
<dbReference type="InterPro" id="IPR036942">
    <property type="entry name" value="Beta-barrel_TonB_sf"/>
</dbReference>
<evidence type="ECO:0000259" key="17">
    <source>
        <dbReference type="Pfam" id="PF00593"/>
    </source>
</evidence>
<evidence type="ECO:0000256" key="5">
    <source>
        <dbReference type="ARBA" id="ARBA00022496"/>
    </source>
</evidence>
<evidence type="ECO:0000256" key="1">
    <source>
        <dbReference type="ARBA" id="ARBA00004571"/>
    </source>
</evidence>
<dbReference type="InterPro" id="IPR010105">
    <property type="entry name" value="TonB_sidphr_rcpt"/>
</dbReference>
<evidence type="ECO:0000313" key="21">
    <source>
        <dbReference type="Proteomes" id="UP000675747"/>
    </source>
</evidence>
<dbReference type="PROSITE" id="PS52016">
    <property type="entry name" value="TONB_DEPENDENT_REC_3"/>
    <property type="match status" value="1"/>
</dbReference>
<comment type="subcellular location">
    <subcellularLocation>
        <location evidence="1 14">Cell outer membrane</location>
        <topology evidence="1 14">Multi-pass membrane protein</topology>
    </subcellularLocation>
</comment>
<evidence type="ECO:0000256" key="15">
    <source>
        <dbReference type="RuleBase" id="RU003357"/>
    </source>
</evidence>
<evidence type="ECO:0000256" key="13">
    <source>
        <dbReference type="ARBA" id="ARBA00023237"/>
    </source>
</evidence>
<evidence type="ECO:0000313" key="19">
    <source>
        <dbReference type="EMBL" id="MBR0561048.1"/>
    </source>
</evidence>
<keyword evidence="3 14" id="KW-0813">Transport</keyword>
<dbReference type="EMBL" id="JAGQFT020000004">
    <property type="protein sequence ID" value="MBS7456894.1"/>
    <property type="molecule type" value="Genomic_DNA"/>
</dbReference>
<evidence type="ECO:0000256" key="4">
    <source>
        <dbReference type="ARBA" id="ARBA00022452"/>
    </source>
</evidence>
<reference evidence="20 21" key="1">
    <citation type="journal article" date="2021" name="Microbiol. Resour. Announc.">
        <title>Draft Genome Sequence of Coralloluteibacterium stylophorae LMG 29479T.</title>
        <authorList>
            <person name="Karlyshev A.V."/>
            <person name="Kudryashova E.B."/>
            <person name="Ariskina E.V."/>
            <person name="Conroy A.P."/>
            <person name="Abidueva E.Y."/>
        </authorList>
    </citation>
    <scope>NUCLEOTIDE SEQUENCE [LARGE SCALE GENOMIC DNA]</scope>
    <source>
        <strain evidence="20 21">LMG 29479</strain>
    </source>
</reference>
<keyword evidence="8" id="KW-0408">Iron</keyword>
<protein>
    <submittedName>
        <fullName evidence="19">Ferric-rhodotorulic acid/ferric-coprogen receptor FhuE</fullName>
    </submittedName>
</protein>
<dbReference type="PANTHER" id="PTHR32552">
    <property type="entry name" value="FERRICHROME IRON RECEPTOR-RELATED"/>
    <property type="match status" value="1"/>
</dbReference>
<evidence type="ECO:0000313" key="20">
    <source>
        <dbReference type="EMBL" id="MBS7456894.1"/>
    </source>
</evidence>
<dbReference type="FunFam" id="2.170.130.10:FF:000010">
    <property type="entry name" value="Ferripyoverdine receptor"/>
    <property type="match status" value="1"/>
</dbReference>
<dbReference type="EMBL" id="JAGQFT010000002">
    <property type="protein sequence ID" value="MBR0561048.1"/>
    <property type="molecule type" value="Genomic_DNA"/>
</dbReference>
<dbReference type="InterPro" id="IPR037066">
    <property type="entry name" value="Plug_dom_sf"/>
</dbReference>
<dbReference type="RefSeq" id="WP_211925017.1">
    <property type="nucleotide sequence ID" value="NZ_JAGQFT020000004.1"/>
</dbReference>
<dbReference type="Gene3D" id="2.170.130.10">
    <property type="entry name" value="TonB-dependent receptor, plug domain"/>
    <property type="match status" value="1"/>
</dbReference>
<evidence type="ECO:0000259" key="18">
    <source>
        <dbReference type="Pfam" id="PF07715"/>
    </source>
</evidence>
<reference evidence="19" key="2">
    <citation type="submission" date="2021-04" db="EMBL/GenBank/DDBJ databases">
        <authorList>
            <person name="Karlyshev A.V."/>
        </authorList>
    </citation>
    <scope>NUCLEOTIDE SEQUENCE</scope>
    <source>
        <strain evidence="19">LMG 29479</strain>
    </source>
</reference>
<accession>A0A8J7VSK1</accession>
<dbReference type="Proteomes" id="UP000675747">
    <property type="component" value="Unassembled WGS sequence"/>
</dbReference>
<comment type="similarity">
    <text evidence="2 14 15">Belongs to the TonB-dependent receptor family.</text>
</comment>
<evidence type="ECO:0000256" key="6">
    <source>
        <dbReference type="ARBA" id="ARBA00022692"/>
    </source>
</evidence>
<feature type="domain" description="TonB-dependent receptor-like beta-barrel" evidence="17">
    <location>
        <begin position="277"/>
        <end position="687"/>
    </location>
</feature>
<feature type="domain" description="TonB-dependent receptor plug" evidence="18">
    <location>
        <begin position="78"/>
        <end position="178"/>
    </location>
</feature>
<keyword evidence="12 19" id="KW-0675">Receptor</keyword>
<evidence type="ECO:0000256" key="14">
    <source>
        <dbReference type="PROSITE-ProRule" id="PRU01360"/>
    </source>
</evidence>
<feature type="chain" id="PRO_5042774176" evidence="16">
    <location>
        <begin position="37"/>
        <end position="717"/>
    </location>
</feature>